<protein>
    <recommendedName>
        <fullName evidence="5">RNA uridylyltransferase</fullName>
        <ecNumber evidence="5">2.7.7.52</ecNumber>
    </recommendedName>
</protein>
<comment type="catalytic activity">
    <reaction evidence="10">
        <text>RNA(n) + UTP = RNA(n)-3'-uridine ribonucleotide + diphosphate</text>
        <dbReference type="Rhea" id="RHEA:14785"/>
        <dbReference type="Rhea" id="RHEA-COMP:14527"/>
        <dbReference type="Rhea" id="RHEA-COMP:17348"/>
        <dbReference type="ChEBI" id="CHEBI:33019"/>
        <dbReference type="ChEBI" id="CHEBI:46398"/>
        <dbReference type="ChEBI" id="CHEBI:140395"/>
        <dbReference type="ChEBI" id="CHEBI:173116"/>
        <dbReference type="EC" id="2.7.7.52"/>
    </reaction>
</comment>
<keyword evidence="7" id="KW-0808">Transferase</keyword>
<reference evidence="15" key="1">
    <citation type="submission" date="2013-01" db="EMBL/GenBank/DDBJ databases">
        <title>Draft Genome Sequence of a Mulberry Tree, Morus notabilis C.K. Schneid.</title>
        <authorList>
            <person name="He N."/>
            <person name="Zhao S."/>
        </authorList>
    </citation>
    <scope>NUCLEOTIDE SEQUENCE</scope>
</reference>
<dbReference type="InterPro" id="IPR054708">
    <property type="entry name" value="MTPAP-like_central"/>
</dbReference>
<feature type="compositionally biased region" description="Low complexity" evidence="11">
    <location>
        <begin position="50"/>
        <end position="59"/>
    </location>
</feature>
<dbReference type="Pfam" id="PF22600">
    <property type="entry name" value="MTPAP-like_central"/>
    <property type="match status" value="1"/>
</dbReference>
<dbReference type="Gene3D" id="3.30.460.10">
    <property type="entry name" value="Beta Polymerase, domain 2"/>
    <property type="match status" value="1"/>
</dbReference>
<comment type="cofactor">
    <cofactor evidence="1">
        <name>Mn(2+)</name>
        <dbReference type="ChEBI" id="CHEBI:29035"/>
    </cofactor>
</comment>
<dbReference type="EC" id="2.7.7.52" evidence="5"/>
<dbReference type="KEGG" id="mnt:21403648"/>
<dbReference type="GO" id="GO:0050265">
    <property type="term" value="F:RNA uridylyltransferase activity"/>
    <property type="evidence" value="ECO:0007669"/>
    <property type="project" value="UniProtKB-EC"/>
</dbReference>
<dbReference type="CDD" id="cd05402">
    <property type="entry name" value="NT_PAP_TUTase"/>
    <property type="match status" value="1"/>
</dbReference>
<dbReference type="GO" id="GO:0031123">
    <property type="term" value="P:RNA 3'-end processing"/>
    <property type="evidence" value="ECO:0007669"/>
    <property type="project" value="TreeGrafter"/>
</dbReference>
<evidence type="ECO:0000256" key="11">
    <source>
        <dbReference type="SAM" id="MobiDB-lite"/>
    </source>
</evidence>
<dbReference type="InterPro" id="IPR002058">
    <property type="entry name" value="PAP_assoc"/>
</dbReference>
<dbReference type="GO" id="GO:0061157">
    <property type="term" value="P:mRNA destabilization"/>
    <property type="evidence" value="ECO:0007669"/>
    <property type="project" value="UniProtKB-ARBA"/>
</dbReference>
<evidence type="ECO:0000256" key="6">
    <source>
        <dbReference type="ARBA" id="ARBA00022490"/>
    </source>
</evidence>
<dbReference type="PANTHER" id="PTHR12271:SF40">
    <property type="entry name" value="POLY(A) RNA POLYMERASE GLD2"/>
    <property type="match status" value="1"/>
</dbReference>
<keyword evidence="9" id="KW-0460">Magnesium</keyword>
<feature type="domain" description="Poly(A) RNA polymerase mitochondrial-like central palm" evidence="13">
    <location>
        <begin position="382"/>
        <end position="513"/>
    </location>
</feature>
<keyword evidence="8" id="KW-0479">Metal-binding</keyword>
<evidence type="ECO:0000256" key="8">
    <source>
        <dbReference type="ARBA" id="ARBA00022723"/>
    </source>
</evidence>
<evidence type="ECO:0000256" key="7">
    <source>
        <dbReference type="ARBA" id="ARBA00022679"/>
    </source>
</evidence>
<gene>
    <name evidence="14" type="ORF">L484_020763</name>
</gene>
<comment type="similarity">
    <text evidence="4">Belongs to the DNA polymerase type-B-like family.</text>
</comment>
<comment type="subcellular location">
    <subcellularLocation>
        <location evidence="3">Cytoplasm</location>
    </subcellularLocation>
</comment>
<evidence type="ECO:0000256" key="9">
    <source>
        <dbReference type="ARBA" id="ARBA00022842"/>
    </source>
</evidence>
<name>W9RV71_9ROSA</name>
<feature type="region of interest" description="Disordered" evidence="11">
    <location>
        <begin position="331"/>
        <end position="360"/>
    </location>
</feature>
<feature type="region of interest" description="Disordered" evidence="11">
    <location>
        <begin position="201"/>
        <end position="248"/>
    </location>
</feature>
<dbReference type="FunFam" id="3.30.460.10:FF:000067">
    <property type="entry name" value="Terminal uridylyltransferase cid1"/>
    <property type="match status" value="1"/>
</dbReference>
<comment type="cofactor">
    <cofactor evidence="2">
        <name>Mg(2+)</name>
        <dbReference type="ChEBI" id="CHEBI:18420"/>
    </cofactor>
</comment>
<feature type="domain" description="PAP-associated" evidence="12">
    <location>
        <begin position="603"/>
        <end position="661"/>
    </location>
</feature>
<accession>W9RV71</accession>
<dbReference type="InterPro" id="IPR043519">
    <property type="entry name" value="NT_sf"/>
</dbReference>
<evidence type="ECO:0000256" key="10">
    <source>
        <dbReference type="ARBA" id="ARBA00049105"/>
    </source>
</evidence>
<evidence type="ECO:0000256" key="2">
    <source>
        <dbReference type="ARBA" id="ARBA00001946"/>
    </source>
</evidence>
<evidence type="ECO:0000313" key="15">
    <source>
        <dbReference type="Proteomes" id="UP000030645"/>
    </source>
</evidence>
<dbReference type="Pfam" id="PF03828">
    <property type="entry name" value="PAP_assoc"/>
    <property type="match status" value="1"/>
</dbReference>
<feature type="compositionally biased region" description="Basic and acidic residues" evidence="11">
    <location>
        <begin position="347"/>
        <end position="357"/>
    </location>
</feature>
<dbReference type="FunFam" id="1.10.1410.10:FF:000018">
    <property type="entry name" value="Terminal uridylyltransferase cid1"/>
    <property type="match status" value="1"/>
</dbReference>
<dbReference type="GO" id="GO:0000956">
    <property type="term" value="P:nuclear-transcribed mRNA catabolic process"/>
    <property type="evidence" value="ECO:0007669"/>
    <property type="project" value="UniProtKB-ARBA"/>
</dbReference>
<dbReference type="AlphaFoldDB" id="W9RV71"/>
<feature type="region of interest" description="Disordered" evidence="11">
    <location>
        <begin position="1"/>
        <end position="82"/>
    </location>
</feature>
<dbReference type="Gene3D" id="1.10.1410.10">
    <property type="match status" value="1"/>
</dbReference>
<dbReference type="SUPFAM" id="SSF81301">
    <property type="entry name" value="Nucleotidyltransferase"/>
    <property type="match status" value="1"/>
</dbReference>
<proteinExistence type="inferred from homology"/>
<keyword evidence="6" id="KW-0963">Cytoplasm</keyword>
<dbReference type="EMBL" id="KE345702">
    <property type="protein sequence ID" value="EXC11712.1"/>
    <property type="molecule type" value="Genomic_DNA"/>
</dbReference>
<dbReference type="GO" id="GO:0046872">
    <property type="term" value="F:metal ion binding"/>
    <property type="evidence" value="ECO:0007669"/>
    <property type="project" value="UniProtKB-KW"/>
</dbReference>
<dbReference type="SUPFAM" id="SSF81631">
    <property type="entry name" value="PAP/OAS1 substrate-binding domain"/>
    <property type="match status" value="1"/>
</dbReference>
<evidence type="ECO:0000256" key="5">
    <source>
        <dbReference type="ARBA" id="ARBA00012472"/>
    </source>
</evidence>
<dbReference type="PANTHER" id="PTHR12271">
    <property type="entry name" value="POLY A POLYMERASE CID PAP -RELATED"/>
    <property type="match status" value="1"/>
</dbReference>
<organism evidence="14 15">
    <name type="scientific">Morus notabilis</name>
    <dbReference type="NCBI Taxonomy" id="981085"/>
    <lineage>
        <taxon>Eukaryota</taxon>
        <taxon>Viridiplantae</taxon>
        <taxon>Streptophyta</taxon>
        <taxon>Embryophyta</taxon>
        <taxon>Tracheophyta</taxon>
        <taxon>Spermatophyta</taxon>
        <taxon>Magnoliopsida</taxon>
        <taxon>eudicotyledons</taxon>
        <taxon>Gunneridae</taxon>
        <taxon>Pentapetalae</taxon>
        <taxon>rosids</taxon>
        <taxon>fabids</taxon>
        <taxon>Rosales</taxon>
        <taxon>Moraceae</taxon>
        <taxon>Moreae</taxon>
        <taxon>Morus</taxon>
    </lineage>
</organism>
<feature type="compositionally biased region" description="Pro residues" evidence="11">
    <location>
        <begin position="35"/>
        <end position="49"/>
    </location>
</feature>
<dbReference type="eggNOG" id="KOG2277">
    <property type="taxonomic scope" value="Eukaryota"/>
</dbReference>
<dbReference type="Proteomes" id="UP000030645">
    <property type="component" value="Unassembled WGS sequence"/>
</dbReference>
<feature type="region of interest" description="Disordered" evidence="11">
    <location>
        <begin position="266"/>
        <end position="290"/>
    </location>
</feature>
<dbReference type="STRING" id="981085.W9RV71"/>
<feature type="compositionally biased region" description="Low complexity" evidence="11">
    <location>
        <begin position="203"/>
        <end position="213"/>
    </location>
</feature>
<dbReference type="GO" id="GO:0010628">
    <property type="term" value="P:positive regulation of gene expression"/>
    <property type="evidence" value="ECO:0007669"/>
    <property type="project" value="UniProtKB-ARBA"/>
</dbReference>
<evidence type="ECO:0000256" key="4">
    <source>
        <dbReference type="ARBA" id="ARBA00008593"/>
    </source>
</evidence>
<sequence length="703" mass="78269">MNGGGNAPSPPTPAANGGEFLLSLLQKPQAAKSASPPPQPPPPQPPPPQSQQRQQPQQSLAVDPAVAAGGPSVPFPPPHLWPSNGQDLLHPLHWPVHSLANPPPFAPNGFLGFPHSFFPNQFQGKQVSGNVGEDLRRLGFSGGVNSNPNLNLNPIHGIVQQKNQLEHKLKFGSLPSEIVIIPEALPKVDASNFNNLVDRSRRLSSNSSSNAVRQGNYEHQRTNPPPGFRSKPKRTGLNHSIGGENSVSGDLMRTRDVLAEDIGIRGDGSRGLELSAQLDRPGPPSGSNLRSVLASDVEESMMKLESDAVEVGGGHEIDDIGQRLVDSLLIEDESDDKNETKKHKNSRDKDSRSDSRGQRLLSQRMRVYKRQMRCRSDIDRLDDAFIAIVKSLIPAEEEKAKQQQLLTLLEKLIIKEWPKARLYLYGSCANSFGVSKSDVDLCLVMEEADVNKAEVLLKLADILQSDNLQNVQALTRARVPIVKLMDPSTGISCDICINNVLAVVNTRLLRDYARIDVRLRQLAFIVKHWAKSRGVNETYQGTLSSYAYVLMCIHFLQQRRPAILPCLQGMEATYSVTVDNIGCAYFDQVEKLSDFRSHNKETVAQLVWGFFNYWAYCHDYTDSVISVRTGSIISKREKDWTRRIGNDRHLICIEDPFEISHDLGRVVDKHSIRVLREEFERAAEIMQYDPNPCVKLFEPYIPS</sequence>
<evidence type="ECO:0000259" key="12">
    <source>
        <dbReference type="Pfam" id="PF03828"/>
    </source>
</evidence>
<evidence type="ECO:0000256" key="3">
    <source>
        <dbReference type="ARBA" id="ARBA00004496"/>
    </source>
</evidence>
<keyword evidence="15" id="KW-1185">Reference proteome</keyword>
<dbReference type="GO" id="GO:0005737">
    <property type="term" value="C:cytoplasm"/>
    <property type="evidence" value="ECO:0007669"/>
    <property type="project" value="UniProtKB-SubCell"/>
</dbReference>
<dbReference type="OrthoDB" id="407432at2759"/>
<evidence type="ECO:0000256" key="1">
    <source>
        <dbReference type="ARBA" id="ARBA00001936"/>
    </source>
</evidence>
<evidence type="ECO:0000259" key="13">
    <source>
        <dbReference type="Pfam" id="PF22600"/>
    </source>
</evidence>
<evidence type="ECO:0000313" key="14">
    <source>
        <dbReference type="EMBL" id="EXC11712.1"/>
    </source>
</evidence>